<name>A0A0D8BJF8_9ACTN</name>
<protein>
    <recommendedName>
        <fullName evidence="3">HicB-like antitoxin of toxin-antitoxin system domain-containing protein</fullName>
    </recommendedName>
</protein>
<evidence type="ECO:0008006" key="3">
    <source>
        <dbReference type="Google" id="ProtNLM"/>
    </source>
</evidence>
<dbReference type="SUPFAM" id="SSF143100">
    <property type="entry name" value="TTHA1013/TTHA0281-like"/>
    <property type="match status" value="1"/>
</dbReference>
<proteinExistence type="predicted"/>
<comment type="caution">
    <text evidence="1">The sequence shown here is derived from an EMBL/GenBank/DDBJ whole genome shotgun (WGS) entry which is preliminary data.</text>
</comment>
<dbReference type="InterPro" id="IPR035069">
    <property type="entry name" value="TTHA1013/TTHA0281-like"/>
</dbReference>
<dbReference type="Proteomes" id="UP000032545">
    <property type="component" value="Unassembled WGS sequence"/>
</dbReference>
<dbReference type="RefSeq" id="WP_236705587.1">
    <property type="nucleotide sequence ID" value="NZ_JYFN01000008.1"/>
</dbReference>
<accession>A0A0D8BJF8</accession>
<reference evidence="1 2" key="2">
    <citation type="journal article" date="2016" name="Genome Announc.">
        <title>Permanent Draft Genome Sequences for Two Variants of Frankia sp. Strain CpI1, the First Frankia Strain Isolated from Root Nodules of Comptonia peregrina.</title>
        <authorList>
            <person name="Oshone R."/>
            <person name="Hurst S.G.IV."/>
            <person name="Abebe-Akele F."/>
            <person name="Simpson S."/>
            <person name="Morris K."/>
            <person name="Thomas W.K."/>
            <person name="Tisa L.S."/>
        </authorList>
    </citation>
    <scope>NUCLEOTIDE SEQUENCE [LARGE SCALE GENOMIC DNA]</scope>
    <source>
        <strain evidence="2">CpI1-S</strain>
    </source>
</reference>
<gene>
    <name evidence="1" type="ORF">FF36_01562</name>
</gene>
<evidence type="ECO:0000313" key="1">
    <source>
        <dbReference type="EMBL" id="KJE24159.1"/>
    </source>
</evidence>
<organism evidence="1 2">
    <name type="scientific">Frankia torreyi</name>
    <dbReference type="NCBI Taxonomy" id="1856"/>
    <lineage>
        <taxon>Bacteria</taxon>
        <taxon>Bacillati</taxon>
        <taxon>Actinomycetota</taxon>
        <taxon>Actinomycetes</taxon>
        <taxon>Frankiales</taxon>
        <taxon>Frankiaceae</taxon>
        <taxon>Frankia</taxon>
    </lineage>
</organism>
<dbReference type="AlphaFoldDB" id="A0A0D8BJF8"/>
<evidence type="ECO:0000313" key="2">
    <source>
        <dbReference type="Proteomes" id="UP000032545"/>
    </source>
</evidence>
<dbReference type="EMBL" id="JYFN01000008">
    <property type="protein sequence ID" value="KJE24159.1"/>
    <property type="molecule type" value="Genomic_DNA"/>
</dbReference>
<dbReference type="PATRIC" id="fig|1502723.3.peg.6131"/>
<sequence>MSASPGMAGTARLISMERAARLTAVVTHEGDWYVARALEVEVTSQGASVEESLANLREALELYFEDQPFPVTAADGPIVAPLDIRLSA</sequence>
<dbReference type="Gene3D" id="3.30.160.250">
    <property type="match status" value="1"/>
</dbReference>
<reference evidence="2" key="1">
    <citation type="submission" date="2015-02" db="EMBL/GenBank/DDBJ databases">
        <title>Draft Genome of Frankia sp. CpI1-S.</title>
        <authorList>
            <person name="Oshone R.T."/>
            <person name="Ngom M."/>
            <person name="Ghodhbane-Gtari F."/>
            <person name="Gtari M."/>
            <person name="Morris K."/>
            <person name="Thomas K."/>
            <person name="Sen A."/>
            <person name="Tisa L.S."/>
        </authorList>
    </citation>
    <scope>NUCLEOTIDE SEQUENCE [LARGE SCALE GENOMIC DNA]</scope>
    <source>
        <strain evidence="2">CpI1-S</strain>
    </source>
</reference>
<keyword evidence="2" id="KW-1185">Reference proteome</keyword>